<organism evidence="2 3">
    <name type="scientific">Streptomyces bambusae</name>
    <dbReference type="NCBI Taxonomy" id="1550616"/>
    <lineage>
        <taxon>Bacteria</taxon>
        <taxon>Bacillati</taxon>
        <taxon>Actinomycetota</taxon>
        <taxon>Actinomycetes</taxon>
        <taxon>Kitasatosporales</taxon>
        <taxon>Streptomycetaceae</taxon>
        <taxon>Streptomyces</taxon>
    </lineage>
</organism>
<dbReference type="EMBL" id="WTFF01000072">
    <property type="protein sequence ID" value="MBW5482746.1"/>
    <property type="molecule type" value="Genomic_DNA"/>
</dbReference>
<dbReference type="Proteomes" id="UP000812013">
    <property type="component" value="Unassembled WGS sequence"/>
</dbReference>
<evidence type="ECO:0000313" key="2">
    <source>
        <dbReference type="EMBL" id="MBW5482746.1"/>
    </source>
</evidence>
<protein>
    <submittedName>
        <fullName evidence="2">Alpha/beta fold hydrolase</fullName>
    </submittedName>
</protein>
<dbReference type="PANTHER" id="PTHR37017:SF11">
    <property type="entry name" value="ESTERASE_LIPASE_THIOESTERASE DOMAIN-CONTAINING PROTEIN"/>
    <property type="match status" value="1"/>
</dbReference>
<dbReference type="GO" id="GO:0016787">
    <property type="term" value="F:hydrolase activity"/>
    <property type="evidence" value="ECO:0007669"/>
    <property type="project" value="UniProtKB-KW"/>
</dbReference>
<dbReference type="InterPro" id="IPR029058">
    <property type="entry name" value="AB_hydrolase_fold"/>
</dbReference>
<sequence length="261" mass="27636">MADFVLVPGGWLGAWVWQDVASELTRRGHRAIPITLTGLGDRRHLARPDVGVGTHVEDVLQVIDHEEVSDAVLVGHSYGIFPVVGAADRRPERVGRVVHLDTGVPQDGDTVAGTFMDEARRTAVQELVTARGDGWRYPPQPTDRPEWWGSLAGLDDAARARLERLAAPHPYKCFTEPVELSGAVRGIPSTGVFCTGSGVSVAMVEAAYAAGDPRLAALADAGVSLFELATGHYPMLSVPLPLAEVLIEAAAGGGRRLGGDA</sequence>
<evidence type="ECO:0000259" key="1">
    <source>
        <dbReference type="Pfam" id="PF12697"/>
    </source>
</evidence>
<accession>A0ABS6Z5B0</accession>
<keyword evidence="2" id="KW-0378">Hydrolase</keyword>
<evidence type="ECO:0000313" key="3">
    <source>
        <dbReference type="Proteomes" id="UP000812013"/>
    </source>
</evidence>
<reference evidence="2 3" key="1">
    <citation type="submission" date="2019-12" db="EMBL/GenBank/DDBJ databases">
        <title>Genome sequence of Streptomyces bambusae.</title>
        <authorList>
            <person name="Bansal K."/>
            <person name="Choksket S."/>
            <person name="Korpole S."/>
            <person name="Patil P.B."/>
        </authorList>
    </citation>
    <scope>NUCLEOTIDE SEQUENCE [LARGE SCALE GENOMIC DNA]</scope>
    <source>
        <strain evidence="2 3">SK60</strain>
    </source>
</reference>
<keyword evidence="3" id="KW-1185">Reference proteome</keyword>
<dbReference type="RefSeq" id="WP_219667218.1">
    <property type="nucleotide sequence ID" value="NZ_WTFF01000072.1"/>
</dbReference>
<feature type="domain" description="AB hydrolase-1" evidence="1">
    <location>
        <begin position="4"/>
        <end position="244"/>
    </location>
</feature>
<dbReference type="SUPFAM" id="SSF53474">
    <property type="entry name" value="alpha/beta-Hydrolases"/>
    <property type="match status" value="1"/>
</dbReference>
<gene>
    <name evidence="2" type="ORF">GPJ59_12840</name>
</gene>
<dbReference type="InterPro" id="IPR000073">
    <property type="entry name" value="AB_hydrolase_1"/>
</dbReference>
<dbReference type="InterPro" id="IPR052897">
    <property type="entry name" value="Sec-Metab_Biosynth_Hydrolase"/>
</dbReference>
<dbReference type="Gene3D" id="3.40.50.1820">
    <property type="entry name" value="alpha/beta hydrolase"/>
    <property type="match status" value="1"/>
</dbReference>
<proteinExistence type="predicted"/>
<name>A0ABS6Z5B0_9ACTN</name>
<dbReference type="PANTHER" id="PTHR37017">
    <property type="entry name" value="AB HYDROLASE-1 DOMAIN-CONTAINING PROTEIN-RELATED"/>
    <property type="match status" value="1"/>
</dbReference>
<comment type="caution">
    <text evidence="2">The sequence shown here is derived from an EMBL/GenBank/DDBJ whole genome shotgun (WGS) entry which is preliminary data.</text>
</comment>
<dbReference type="Pfam" id="PF12697">
    <property type="entry name" value="Abhydrolase_6"/>
    <property type="match status" value="1"/>
</dbReference>